<keyword evidence="3" id="KW-1185">Reference proteome</keyword>
<dbReference type="Proteomes" id="UP000228531">
    <property type="component" value="Unassembled WGS sequence"/>
</dbReference>
<feature type="transmembrane region" description="Helical" evidence="1">
    <location>
        <begin position="25"/>
        <end position="48"/>
    </location>
</feature>
<reference evidence="2 3" key="1">
    <citation type="submission" date="2017-11" db="EMBL/GenBank/DDBJ databases">
        <title>Genomic Encyclopedia of Archaeal and Bacterial Type Strains, Phase II (KMG-II): From Individual Species to Whole Genera.</title>
        <authorList>
            <person name="Goeker M."/>
        </authorList>
    </citation>
    <scope>NUCLEOTIDE SEQUENCE [LARGE SCALE GENOMIC DNA]</scope>
    <source>
        <strain evidence="2 3">DSM 29128</strain>
    </source>
</reference>
<keyword evidence="1" id="KW-0812">Transmembrane</keyword>
<keyword evidence="1" id="KW-0472">Membrane</keyword>
<dbReference type="OrthoDB" id="7842118at2"/>
<name>A0A2M8WKU9_9RHOB</name>
<gene>
    <name evidence="2" type="ORF">BC777_0369</name>
</gene>
<dbReference type="AlphaFoldDB" id="A0A2M8WKU9"/>
<organism evidence="2 3">
    <name type="scientific">Yoonia maricola</name>
    <dbReference type="NCBI Taxonomy" id="420999"/>
    <lineage>
        <taxon>Bacteria</taxon>
        <taxon>Pseudomonadati</taxon>
        <taxon>Pseudomonadota</taxon>
        <taxon>Alphaproteobacteria</taxon>
        <taxon>Rhodobacterales</taxon>
        <taxon>Paracoccaceae</taxon>
        <taxon>Yoonia</taxon>
    </lineage>
</organism>
<keyword evidence="1" id="KW-1133">Transmembrane helix</keyword>
<evidence type="ECO:0000313" key="2">
    <source>
        <dbReference type="EMBL" id="PJI91538.1"/>
    </source>
</evidence>
<dbReference type="EMBL" id="PGTY01000001">
    <property type="protein sequence ID" value="PJI91538.1"/>
    <property type="molecule type" value="Genomic_DNA"/>
</dbReference>
<evidence type="ECO:0000313" key="3">
    <source>
        <dbReference type="Proteomes" id="UP000228531"/>
    </source>
</evidence>
<comment type="caution">
    <text evidence="2">The sequence shown here is derived from an EMBL/GenBank/DDBJ whole genome shotgun (WGS) entry which is preliminary data.</text>
</comment>
<proteinExistence type="predicted"/>
<evidence type="ECO:0000256" key="1">
    <source>
        <dbReference type="SAM" id="Phobius"/>
    </source>
</evidence>
<protein>
    <recommendedName>
        <fullName evidence="4">DUF4375 domain-containing protein</fullName>
    </recommendedName>
</protein>
<accession>A0A2M8WKU9</accession>
<sequence>MIEFIAQLWDTAFNFEDFSRGERKFAFAQLMFIMIGVFGVVGFIFRIIMRVSGRKHHASAQSRLMDEMAAKARPGATRAEIAQMAHAEREARRAAARYIPPVPVALATRPDDGSYFVTLCAFAAAKQADGLMLNHYEKDALSVLCVAYETLGPAGLARLDDYDGVAPVRSLDLSRVFQQIGLNEFVAPFEKAIAVHLDRHQMIQDFVASGMPLEQAKASYKLPSYMPINESLLLLGGQARLVHLADRYYQAAYPWQEKIEKPAFA</sequence>
<dbReference type="RefSeq" id="WP_100366455.1">
    <property type="nucleotide sequence ID" value="NZ_PGTY01000001.1"/>
</dbReference>
<evidence type="ECO:0008006" key="4">
    <source>
        <dbReference type="Google" id="ProtNLM"/>
    </source>
</evidence>